<dbReference type="Proteomes" id="UP000887013">
    <property type="component" value="Unassembled WGS sequence"/>
</dbReference>
<dbReference type="AlphaFoldDB" id="A0A8X6U3A9"/>
<sequence length="39" mass="4416">MFDWSLEEGPKLWLRMGRSRDCGTSPTRSADPLACCTLQ</sequence>
<gene>
    <name evidence="1" type="ORF">NPIL_495741</name>
</gene>
<name>A0A8X6U3A9_NEPPI</name>
<organism evidence="1 2">
    <name type="scientific">Nephila pilipes</name>
    <name type="common">Giant wood spider</name>
    <name type="synonym">Nephila maculata</name>
    <dbReference type="NCBI Taxonomy" id="299642"/>
    <lineage>
        <taxon>Eukaryota</taxon>
        <taxon>Metazoa</taxon>
        <taxon>Ecdysozoa</taxon>
        <taxon>Arthropoda</taxon>
        <taxon>Chelicerata</taxon>
        <taxon>Arachnida</taxon>
        <taxon>Araneae</taxon>
        <taxon>Araneomorphae</taxon>
        <taxon>Entelegynae</taxon>
        <taxon>Araneoidea</taxon>
        <taxon>Nephilidae</taxon>
        <taxon>Nephila</taxon>
    </lineage>
</organism>
<evidence type="ECO:0000313" key="1">
    <source>
        <dbReference type="EMBL" id="GFT86295.1"/>
    </source>
</evidence>
<protein>
    <submittedName>
        <fullName evidence="1">Uncharacterized protein</fullName>
    </submittedName>
</protein>
<feature type="non-terminal residue" evidence="1">
    <location>
        <position position="39"/>
    </location>
</feature>
<comment type="caution">
    <text evidence="1">The sequence shown here is derived from an EMBL/GenBank/DDBJ whole genome shotgun (WGS) entry which is preliminary data.</text>
</comment>
<dbReference type="EMBL" id="BMAW01073092">
    <property type="protein sequence ID" value="GFT86295.1"/>
    <property type="molecule type" value="Genomic_DNA"/>
</dbReference>
<proteinExistence type="predicted"/>
<evidence type="ECO:0000313" key="2">
    <source>
        <dbReference type="Proteomes" id="UP000887013"/>
    </source>
</evidence>
<accession>A0A8X6U3A9</accession>
<keyword evidence="2" id="KW-1185">Reference proteome</keyword>
<reference evidence="1" key="1">
    <citation type="submission" date="2020-08" db="EMBL/GenBank/DDBJ databases">
        <title>Multicomponent nature underlies the extraordinary mechanical properties of spider dragline silk.</title>
        <authorList>
            <person name="Kono N."/>
            <person name="Nakamura H."/>
            <person name="Mori M."/>
            <person name="Yoshida Y."/>
            <person name="Ohtoshi R."/>
            <person name="Malay A.D."/>
            <person name="Moran D.A.P."/>
            <person name="Tomita M."/>
            <person name="Numata K."/>
            <person name="Arakawa K."/>
        </authorList>
    </citation>
    <scope>NUCLEOTIDE SEQUENCE</scope>
</reference>